<protein>
    <submittedName>
        <fullName evidence="2">Uncharacterized protein</fullName>
    </submittedName>
</protein>
<dbReference type="Proteomes" id="UP001521150">
    <property type="component" value="Unassembled WGS sequence"/>
</dbReference>
<feature type="region of interest" description="Disordered" evidence="1">
    <location>
        <begin position="1"/>
        <end position="47"/>
    </location>
</feature>
<evidence type="ECO:0000313" key="2">
    <source>
        <dbReference type="EMBL" id="MCE7009183.1"/>
    </source>
</evidence>
<comment type="caution">
    <text evidence="2">The sequence shown here is derived from an EMBL/GenBank/DDBJ whole genome shotgun (WGS) entry which is preliminary data.</text>
</comment>
<evidence type="ECO:0000313" key="3">
    <source>
        <dbReference type="Proteomes" id="UP001521150"/>
    </source>
</evidence>
<dbReference type="EMBL" id="JAJVCN010000003">
    <property type="protein sequence ID" value="MCE7009183.1"/>
    <property type="molecule type" value="Genomic_DNA"/>
</dbReference>
<feature type="compositionally biased region" description="Basic and acidic residues" evidence="1">
    <location>
        <begin position="1"/>
        <end position="11"/>
    </location>
</feature>
<dbReference type="RefSeq" id="WP_233730626.1">
    <property type="nucleotide sequence ID" value="NZ_JAJVCN010000003.1"/>
</dbReference>
<sequence>MDGATKPEARGQDAAGGVSGWRDKGGAGGLGAAGGVDGWRDKSAAGGKARRVVWMAGATKVRLAARRGGWCEWLAR</sequence>
<evidence type="ECO:0000256" key="1">
    <source>
        <dbReference type="SAM" id="MobiDB-lite"/>
    </source>
</evidence>
<name>A0ABS8ZRY2_9PSEU</name>
<feature type="compositionally biased region" description="Gly residues" evidence="1">
    <location>
        <begin position="26"/>
        <end position="37"/>
    </location>
</feature>
<gene>
    <name evidence="2" type="ORF">LWC34_41175</name>
</gene>
<accession>A0ABS8ZRY2</accession>
<organism evidence="2 3">
    <name type="scientific">Kibdelosporangium philippinense</name>
    <dbReference type="NCBI Taxonomy" id="211113"/>
    <lineage>
        <taxon>Bacteria</taxon>
        <taxon>Bacillati</taxon>
        <taxon>Actinomycetota</taxon>
        <taxon>Actinomycetes</taxon>
        <taxon>Pseudonocardiales</taxon>
        <taxon>Pseudonocardiaceae</taxon>
        <taxon>Kibdelosporangium</taxon>
    </lineage>
</organism>
<proteinExistence type="predicted"/>
<keyword evidence="3" id="KW-1185">Reference proteome</keyword>
<reference evidence="2 3" key="1">
    <citation type="submission" date="2021-12" db="EMBL/GenBank/DDBJ databases">
        <title>Genome sequence of Kibdelosporangium philippinense ATCC 49844.</title>
        <authorList>
            <person name="Fedorov E.A."/>
            <person name="Omeragic M."/>
            <person name="Shalygina K.F."/>
            <person name="Maclea K.S."/>
        </authorList>
    </citation>
    <scope>NUCLEOTIDE SEQUENCE [LARGE SCALE GENOMIC DNA]</scope>
    <source>
        <strain evidence="2 3">ATCC 49844</strain>
    </source>
</reference>